<dbReference type="EMBL" id="AZBU02000001">
    <property type="protein sequence ID" value="TMS32633.1"/>
    <property type="molecule type" value="Genomic_DNA"/>
</dbReference>
<proteinExistence type="predicted"/>
<comment type="caution">
    <text evidence="2">The sequence shown here is derived from an EMBL/GenBank/DDBJ whole genome shotgun (WGS) entry which is preliminary data.</text>
</comment>
<dbReference type="Proteomes" id="UP000298663">
    <property type="component" value="Chromosome X"/>
</dbReference>
<dbReference type="STRING" id="34508.A0A4V6I6X8"/>
<dbReference type="InterPro" id="IPR000210">
    <property type="entry name" value="BTB/POZ_dom"/>
</dbReference>
<dbReference type="PANTHER" id="PTHR11145">
    <property type="entry name" value="BTB/POZ DOMAIN-CONTAINING ADAPTER FOR CUL3-MEDIATED RHOA DEGRADATION PROTEIN FAMILY MEMBER"/>
    <property type="match status" value="1"/>
</dbReference>
<gene>
    <name evidence="2" type="ORF">L596_000450</name>
</gene>
<dbReference type="GO" id="GO:0051260">
    <property type="term" value="P:protein homooligomerization"/>
    <property type="evidence" value="ECO:0007669"/>
    <property type="project" value="InterPro"/>
</dbReference>
<evidence type="ECO:0000313" key="2">
    <source>
        <dbReference type="EMBL" id="TMS32633.1"/>
    </source>
</evidence>
<keyword evidence="3" id="KW-1185">Reference proteome</keyword>
<dbReference type="SUPFAM" id="SSF54695">
    <property type="entry name" value="POZ domain"/>
    <property type="match status" value="1"/>
</dbReference>
<name>A0A4V6I6X8_STECR</name>
<reference evidence="2 3" key="1">
    <citation type="journal article" date="2015" name="Genome Biol.">
        <title>Comparative genomics of Steinernema reveals deeply conserved gene regulatory networks.</title>
        <authorList>
            <person name="Dillman A.R."/>
            <person name="Macchietto M."/>
            <person name="Porter C.F."/>
            <person name="Rogers A."/>
            <person name="Williams B."/>
            <person name="Antoshechkin I."/>
            <person name="Lee M.M."/>
            <person name="Goodwin Z."/>
            <person name="Lu X."/>
            <person name="Lewis E.E."/>
            <person name="Goodrich-Blair H."/>
            <person name="Stock S.P."/>
            <person name="Adams B.J."/>
            <person name="Sternberg P.W."/>
            <person name="Mortazavi A."/>
        </authorList>
    </citation>
    <scope>NUCLEOTIDE SEQUENCE [LARGE SCALE GENOMIC DNA]</scope>
    <source>
        <strain evidence="2 3">ALL</strain>
    </source>
</reference>
<evidence type="ECO:0000313" key="3">
    <source>
        <dbReference type="Proteomes" id="UP000298663"/>
    </source>
</evidence>
<dbReference type="InterPro" id="IPR011333">
    <property type="entry name" value="SKP1/BTB/POZ_sf"/>
</dbReference>
<dbReference type="PANTHER" id="PTHR11145:SF12">
    <property type="entry name" value="BTB DOMAIN-CONTAINING PROTEIN"/>
    <property type="match status" value="1"/>
</dbReference>
<dbReference type="InterPro" id="IPR003131">
    <property type="entry name" value="T1-type_BTB"/>
</dbReference>
<organism evidence="2 3">
    <name type="scientific">Steinernema carpocapsae</name>
    <name type="common">Entomopathogenic nematode</name>
    <dbReference type="NCBI Taxonomy" id="34508"/>
    <lineage>
        <taxon>Eukaryota</taxon>
        <taxon>Metazoa</taxon>
        <taxon>Ecdysozoa</taxon>
        <taxon>Nematoda</taxon>
        <taxon>Chromadorea</taxon>
        <taxon>Rhabditida</taxon>
        <taxon>Tylenchina</taxon>
        <taxon>Panagrolaimomorpha</taxon>
        <taxon>Strongyloidoidea</taxon>
        <taxon>Steinernematidae</taxon>
        <taxon>Steinernema</taxon>
    </lineage>
</organism>
<feature type="domain" description="BTB" evidence="1">
    <location>
        <begin position="3"/>
        <end position="98"/>
    </location>
</feature>
<dbReference type="InterPro" id="IPR045068">
    <property type="entry name" value="BACURD1-3"/>
</dbReference>
<accession>A0A4V6I6X8</accession>
<reference evidence="2 3" key="2">
    <citation type="journal article" date="2019" name="G3 (Bethesda)">
        <title>Hybrid Assembly of the Genome of the Entomopathogenic Nematode Steinernema carpocapsae Identifies the X-Chromosome.</title>
        <authorList>
            <person name="Serra L."/>
            <person name="Macchietto M."/>
            <person name="Macias-Munoz A."/>
            <person name="McGill C.J."/>
            <person name="Rodriguez I.M."/>
            <person name="Rodriguez B."/>
            <person name="Murad R."/>
            <person name="Mortazavi A."/>
        </authorList>
    </citation>
    <scope>NUCLEOTIDE SEQUENCE [LARGE SCALE GENOMIC DNA]</scope>
    <source>
        <strain evidence="2 3">ALL</strain>
    </source>
</reference>
<dbReference type="EMBL" id="CM016762">
    <property type="protein sequence ID" value="TMS32633.1"/>
    <property type="molecule type" value="Genomic_DNA"/>
</dbReference>
<protein>
    <recommendedName>
        <fullName evidence="1">BTB domain-containing protein</fullName>
    </recommendedName>
</protein>
<dbReference type="Gene3D" id="3.30.710.10">
    <property type="entry name" value="Potassium Channel Kv1.1, Chain A"/>
    <property type="match status" value="1"/>
</dbReference>
<sequence length="132" mass="15480">MHPKVILDIGGTDFVTTDQTLKRIPNLFQDLEPDHNGCIFIDRDPRYFNHILNYLRDGSTSFMDTAHDDTIREISREAKFYKIAELEELCASHWQPPALNDRVKWRADSIDAYWHSSHRRRLSPIAVSLRTQ</sequence>
<dbReference type="Pfam" id="PF02214">
    <property type="entry name" value="BTB_2"/>
    <property type="match status" value="1"/>
</dbReference>
<dbReference type="SMART" id="SM00225">
    <property type="entry name" value="BTB"/>
    <property type="match status" value="1"/>
</dbReference>
<dbReference type="AlphaFoldDB" id="A0A4V6I6X8"/>
<dbReference type="OrthoDB" id="2414723at2759"/>
<evidence type="ECO:0000259" key="1">
    <source>
        <dbReference type="SMART" id="SM00225"/>
    </source>
</evidence>